<organism evidence="1">
    <name type="scientific">Desertifilum tharense IPPAS B-1220</name>
    <dbReference type="NCBI Taxonomy" id="1781255"/>
    <lineage>
        <taxon>Bacteria</taxon>
        <taxon>Bacillati</taxon>
        <taxon>Cyanobacteriota</taxon>
        <taxon>Cyanophyceae</taxon>
        <taxon>Desertifilales</taxon>
        <taxon>Desertifilaceae</taxon>
        <taxon>Desertifilum</taxon>
    </lineage>
</organism>
<proteinExistence type="predicted"/>
<name>A0A1E5QGG8_9CYAN</name>
<dbReference type="STRING" id="1781255.BH720_18125"/>
<gene>
    <name evidence="1" type="ORF">BH720_18125</name>
</gene>
<dbReference type="AlphaFoldDB" id="A0A1E5QGG8"/>
<sequence length="108" mass="12326">MADIYITIRNQDNHALTSIDGVAFAILIRQNGNAIAQEDVELIHADANFDSLPLGQYSVTVKHHQVEPPEATYDLTIEHEDEVILLIFFYLEPERVLLRIQADVEKRL</sequence>
<dbReference type="OrthoDB" id="459424at2"/>
<dbReference type="EMBL" id="MJGC01000079">
    <property type="protein sequence ID" value="OEJ73749.1"/>
    <property type="molecule type" value="Genomic_DNA"/>
</dbReference>
<reference evidence="1" key="1">
    <citation type="submission" date="2016-09" db="EMBL/GenBank/DDBJ databases">
        <title>Draft genome of thermotolerant cyanobacterium Desertifilum sp. strain IPPAS B-1220.</title>
        <authorList>
            <person name="Sinetova M.A."/>
            <person name="Bolakhan K."/>
            <person name="Zayadan B.K."/>
            <person name="Mironov K.S."/>
            <person name="Ustinova V."/>
            <person name="Kupriyanova E.V."/>
            <person name="Sidorov R.A."/>
            <person name="Skrypnik A.N."/>
            <person name="Gogoleva N.E."/>
            <person name="Gogolev Y.V."/>
            <person name="Los D.A."/>
        </authorList>
    </citation>
    <scope>NUCLEOTIDE SEQUENCE [LARGE SCALE GENOMIC DNA]</scope>
    <source>
        <strain evidence="1">IPPAS B-1220</strain>
    </source>
</reference>
<evidence type="ECO:0000313" key="1">
    <source>
        <dbReference type="EMBL" id="OEJ73749.1"/>
    </source>
</evidence>
<protein>
    <submittedName>
        <fullName evidence="1">Uncharacterized protein</fullName>
    </submittedName>
</protein>
<accession>A0A1E5QGG8</accession>
<comment type="caution">
    <text evidence="1">The sequence shown here is derived from an EMBL/GenBank/DDBJ whole genome shotgun (WGS) entry which is preliminary data.</text>
</comment>
<dbReference type="RefSeq" id="WP_069968635.1">
    <property type="nucleotide sequence ID" value="NZ_CM124774.1"/>
</dbReference>